<keyword evidence="8" id="KW-1185">Reference proteome</keyword>
<gene>
    <name evidence="7" type="ORF">ACCAA_570041</name>
</gene>
<reference evidence="7 8" key="1">
    <citation type="submission" date="2016-06" db="EMBL/GenBank/DDBJ databases">
        <authorList>
            <person name="Kjaerup R.B."/>
            <person name="Dalgaard T.S."/>
            <person name="Juul-Madsen H.R."/>
        </authorList>
    </citation>
    <scope>NUCLEOTIDE SEQUENCE [LARGE SCALE GENOMIC DNA]</scope>
    <source>
        <strain evidence="7">3</strain>
    </source>
</reference>
<keyword evidence="5" id="KW-1133">Transmembrane helix</keyword>
<evidence type="ECO:0000256" key="3">
    <source>
        <dbReference type="ARBA" id="ARBA00022679"/>
    </source>
</evidence>
<evidence type="ECO:0000313" key="8">
    <source>
        <dbReference type="Proteomes" id="UP000199169"/>
    </source>
</evidence>
<keyword evidence="3" id="KW-0808">Transferase</keyword>
<keyword evidence="5" id="KW-0472">Membrane</keyword>
<feature type="transmembrane region" description="Helical" evidence="5">
    <location>
        <begin position="57"/>
        <end position="78"/>
    </location>
</feature>
<dbReference type="Gene3D" id="3.40.50.2300">
    <property type="match status" value="1"/>
</dbReference>
<dbReference type="GO" id="GO:0009401">
    <property type="term" value="P:phosphoenolpyruvate-dependent sugar phosphotransferase system"/>
    <property type="evidence" value="ECO:0007669"/>
    <property type="project" value="UniProtKB-KW"/>
</dbReference>
<dbReference type="PANTHER" id="PTHR30505:SF0">
    <property type="entry name" value="FRUCTOSE-LIKE PTS SYSTEM EIIBC COMPONENT-RELATED"/>
    <property type="match status" value="1"/>
</dbReference>
<evidence type="ECO:0000256" key="5">
    <source>
        <dbReference type="SAM" id="Phobius"/>
    </source>
</evidence>
<dbReference type="Proteomes" id="UP000199169">
    <property type="component" value="Unassembled WGS sequence"/>
</dbReference>
<organism evidence="7 8">
    <name type="scientific">Candidatus Accumulibacter aalborgensis</name>
    <dbReference type="NCBI Taxonomy" id="1860102"/>
    <lineage>
        <taxon>Bacteria</taxon>
        <taxon>Pseudomonadati</taxon>
        <taxon>Pseudomonadota</taxon>
        <taxon>Betaproteobacteria</taxon>
        <taxon>Candidatus Accumulibacter</taxon>
    </lineage>
</organism>
<dbReference type="InterPro" id="IPR036095">
    <property type="entry name" value="PTS_EIIB-like_sf"/>
</dbReference>
<evidence type="ECO:0000256" key="2">
    <source>
        <dbReference type="ARBA" id="ARBA00022597"/>
    </source>
</evidence>
<keyword evidence="4" id="KW-0598">Phosphotransferase system</keyword>
<name>A0A1A8XTP4_9PROT</name>
<dbReference type="GO" id="GO:0005886">
    <property type="term" value="C:plasma membrane"/>
    <property type="evidence" value="ECO:0007669"/>
    <property type="project" value="TreeGrafter"/>
</dbReference>
<dbReference type="SUPFAM" id="SSF52794">
    <property type="entry name" value="PTS system IIB component-like"/>
    <property type="match status" value="1"/>
</dbReference>
<accession>A0A1A8XTP4</accession>
<dbReference type="EMBL" id="FLQX01000135">
    <property type="protein sequence ID" value="SBT08435.1"/>
    <property type="molecule type" value="Genomic_DNA"/>
</dbReference>
<keyword evidence="5" id="KW-0812">Transmembrane</keyword>
<proteinExistence type="predicted"/>
<sequence length="90" mass="9215">MAKIVVVTACPTGIAHTFMAAEAVKKTGALSMFFGCTLHAPHRGIFVLAIPNAVGQLLPYIGAIAAGTVVTTLALTVLKKPLAEEAPMAV</sequence>
<dbReference type="InterPro" id="IPR003501">
    <property type="entry name" value="PTS_EIIB_2/3"/>
</dbReference>
<feature type="domain" description="Phosphotransferase system EIIB component type 2/3" evidence="6">
    <location>
        <begin position="5"/>
        <end position="27"/>
    </location>
</feature>
<dbReference type="GO" id="GO:0090563">
    <property type="term" value="F:protein-phosphocysteine-sugar phosphotransferase activity"/>
    <property type="evidence" value="ECO:0007669"/>
    <property type="project" value="TreeGrafter"/>
</dbReference>
<keyword evidence="2" id="KW-0762">Sugar transport</keyword>
<evidence type="ECO:0000256" key="4">
    <source>
        <dbReference type="ARBA" id="ARBA00022683"/>
    </source>
</evidence>
<protein>
    <recommendedName>
        <fullName evidence="6">Phosphotransferase system EIIB component type 2/3 domain-containing protein</fullName>
    </recommendedName>
</protein>
<keyword evidence="1" id="KW-0813">Transport</keyword>
<dbReference type="Pfam" id="PF02302">
    <property type="entry name" value="PTS_IIB"/>
    <property type="match status" value="1"/>
</dbReference>
<dbReference type="AlphaFoldDB" id="A0A1A8XTP4"/>
<dbReference type="RefSeq" id="WP_186408263.1">
    <property type="nucleotide sequence ID" value="NZ_FLQX01000135.1"/>
</dbReference>
<evidence type="ECO:0000256" key="1">
    <source>
        <dbReference type="ARBA" id="ARBA00022448"/>
    </source>
</evidence>
<dbReference type="STRING" id="1860102.ACCAA_570041"/>
<dbReference type="InterPro" id="IPR050864">
    <property type="entry name" value="Bacterial_PTS_Sugar_Transport"/>
</dbReference>
<dbReference type="PANTHER" id="PTHR30505">
    <property type="entry name" value="FRUCTOSE-LIKE PERMEASE"/>
    <property type="match status" value="1"/>
</dbReference>
<evidence type="ECO:0000259" key="6">
    <source>
        <dbReference type="Pfam" id="PF02302"/>
    </source>
</evidence>
<evidence type="ECO:0000313" key="7">
    <source>
        <dbReference type="EMBL" id="SBT08435.1"/>
    </source>
</evidence>
<dbReference type="GO" id="GO:0008982">
    <property type="term" value="F:protein-N(PI)-phosphohistidine-sugar phosphotransferase activity"/>
    <property type="evidence" value="ECO:0007669"/>
    <property type="project" value="InterPro"/>
</dbReference>